<accession>A0A2S2QGF4</accession>
<dbReference type="EMBL" id="GGMS01007387">
    <property type="protein sequence ID" value="MBY76590.1"/>
    <property type="molecule type" value="Transcribed_RNA"/>
</dbReference>
<dbReference type="PANTHER" id="PTHR33223:SF6">
    <property type="entry name" value="CCHC-TYPE DOMAIN-CONTAINING PROTEIN"/>
    <property type="match status" value="1"/>
</dbReference>
<protein>
    <recommendedName>
        <fullName evidence="1">Retrotransposon gag domain-containing protein</fullName>
    </recommendedName>
</protein>
<gene>
    <name evidence="2" type="ORF">g.180952</name>
</gene>
<evidence type="ECO:0000313" key="2">
    <source>
        <dbReference type="EMBL" id="MBY76590.1"/>
    </source>
</evidence>
<name>A0A2S2QGF4_9HEMI</name>
<evidence type="ECO:0000259" key="1">
    <source>
        <dbReference type="Pfam" id="PF03732"/>
    </source>
</evidence>
<organism evidence="2">
    <name type="scientific">Sipha flava</name>
    <name type="common">yellow sugarcane aphid</name>
    <dbReference type="NCBI Taxonomy" id="143950"/>
    <lineage>
        <taxon>Eukaryota</taxon>
        <taxon>Metazoa</taxon>
        <taxon>Ecdysozoa</taxon>
        <taxon>Arthropoda</taxon>
        <taxon>Hexapoda</taxon>
        <taxon>Insecta</taxon>
        <taxon>Pterygota</taxon>
        <taxon>Neoptera</taxon>
        <taxon>Paraneoptera</taxon>
        <taxon>Hemiptera</taxon>
        <taxon>Sternorrhyncha</taxon>
        <taxon>Aphidomorpha</taxon>
        <taxon>Aphidoidea</taxon>
        <taxon>Aphididae</taxon>
        <taxon>Sipha</taxon>
    </lineage>
</organism>
<dbReference type="PANTHER" id="PTHR33223">
    <property type="entry name" value="CCHC-TYPE DOMAIN-CONTAINING PROTEIN"/>
    <property type="match status" value="1"/>
</dbReference>
<proteinExistence type="predicted"/>
<dbReference type="Pfam" id="PF03732">
    <property type="entry name" value="Retrotrans_gag"/>
    <property type="match status" value="1"/>
</dbReference>
<dbReference type="InterPro" id="IPR005162">
    <property type="entry name" value="Retrotrans_gag_dom"/>
</dbReference>
<sequence length="144" mass="17053">MGETNRPYFKPGKFAGTLSENIDTFLKNYHRASLINGWSENEKAQYIPIFLKDSALTFYDNVMDTNDNIKWPELENKLRSEFEPIAQTDMLRLMLKKRKQLPDEQTVAYINEIESLCRRIDKNMYMIKISQGEMVRQTSRRHPI</sequence>
<dbReference type="AlphaFoldDB" id="A0A2S2QGF4"/>
<reference evidence="2" key="1">
    <citation type="submission" date="2018-04" db="EMBL/GenBank/DDBJ databases">
        <title>Transcriptome assembly of Sipha flava.</title>
        <authorList>
            <person name="Scully E.D."/>
            <person name="Geib S.M."/>
            <person name="Palmer N.A."/>
            <person name="Koch K."/>
            <person name="Bradshaw J."/>
            <person name="Heng-Moss T."/>
            <person name="Sarath G."/>
        </authorList>
    </citation>
    <scope>NUCLEOTIDE SEQUENCE</scope>
</reference>
<feature type="domain" description="Retrotransposon gag" evidence="1">
    <location>
        <begin position="46"/>
        <end position="122"/>
    </location>
</feature>